<sequence>MDVTRISTENSIHKHIEQKNYLRLSSRLIAVVVRLDTQAKMTTTYSKLLICVCEIFEFVKGSLGLQNYKRPLWGYCSISNSLKTQILGPRRQVNH</sequence>
<name>A0AAD5I716_ACENE</name>
<reference evidence="1" key="1">
    <citation type="journal article" date="2022" name="Plant J.">
        <title>Strategies of tolerance reflected in two North American maple genomes.</title>
        <authorList>
            <person name="McEvoy S.L."/>
            <person name="Sezen U.U."/>
            <person name="Trouern-Trend A."/>
            <person name="McMahon S.M."/>
            <person name="Schaberg P.G."/>
            <person name="Yang J."/>
            <person name="Wegrzyn J.L."/>
            <person name="Swenson N.G."/>
        </authorList>
    </citation>
    <scope>NUCLEOTIDE SEQUENCE</scope>
    <source>
        <strain evidence="1">91603</strain>
    </source>
</reference>
<reference evidence="1" key="2">
    <citation type="submission" date="2023-02" db="EMBL/GenBank/DDBJ databases">
        <authorList>
            <person name="Swenson N.G."/>
            <person name="Wegrzyn J.L."/>
            <person name="Mcevoy S.L."/>
        </authorList>
    </citation>
    <scope>NUCLEOTIDE SEQUENCE</scope>
    <source>
        <strain evidence="1">91603</strain>
        <tissue evidence="1">Leaf</tissue>
    </source>
</reference>
<gene>
    <name evidence="1" type="ORF">LWI28_014833</name>
</gene>
<protein>
    <submittedName>
        <fullName evidence="1">Uncharacterized protein</fullName>
    </submittedName>
</protein>
<dbReference type="AlphaFoldDB" id="A0AAD5I716"/>
<evidence type="ECO:0000313" key="2">
    <source>
        <dbReference type="Proteomes" id="UP001064489"/>
    </source>
</evidence>
<dbReference type="EMBL" id="JAJSOW010000108">
    <property type="protein sequence ID" value="KAI9153674.1"/>
    <property type="molecule type" value="Genomic_DNA"/>
</dbReference>
<keyword evidence="2" id="KW-1185">Reference proteome</keyword>
<proteinExistence type="predicted"/>
<dbReference type="Proteomes" id="UP001064489">
    <property type="component" value="Chromosome 11"/>
</dbReference>
<comment type="caution">
    <text evidence="1">The sequence shown here is derived from an EMBL/GenBank/DDBJ whole genome shotgun (WGS) entry which is preliminary data.</text>
</comment>
<evidence type="ECO:0000313" key="1">
    <source>
        <dbReference type="EMBL" id="KAI9153674.1"/>
    </source>
</evidence>
<accession>A0AAD5I716</accession>
<organism evidence="1 2">
    <name type="scientific">Acer negundo</name>
    <name type="common">Box elder</name>
    <dbReference type="NCBI Taxonomy" id="4023"/>
    <lineage>
        <taxon>Eukaryota</taxon>
        <taxon>Viridiplantae</taxon>
        <taxon>Streptophyta</taxon>
        <taxon>Embryophyta</taxon>
        <taxon>Tracheophyta</taxon>
        <taxon>Spermatophyta</taxon>
        <taxon>Magnoliopsida</taxon>
        <taxon>eudicotyledons</taxon>
        <taxon>Gunneridae</taxon>
        <taxon>Pentapetalae</taxon>
        <taxon>rosids</taxon>
        <taxon>malvids</taxon>
        <taxon>Sapindales</taxon>
        <taxon>Sapindaceae</taxon>
        <taxon>Hippocastanoideae</taxon>
        <taxon>Acereae</taxon>
        <taxon>Acer</taxon>
    </lineage>
</organism>